<evidence type="ECO:0000313" key="2">
    <source>
        <dbReference type="EMBL" id="TGZ82905.1"/>
    </source>
</evidence>
<dbReference type="EMBL" id="ML220114">
    <property type="protein sequence ID" value="TGZ82905.1"/>
    <property type="molecule type" value="Genomic_DNA"/>
</dbReference>
<evidence type="ECO:0000256" key="1">
    <source>
        <dbReference type="SAM" id="MobiDB-lite"/>
    </source>
</evidence>
<gene>
    <name evidence="2" type="ORF">EX30DRAFT_339164</name>
</gene>
<sequence>MPAMLTTPPDSDNEEMPDHSPSSSSSSPTTPLHPAPSPPSSQPQGLAPPPLSYATHPNLQQNPGLQQQFVDPTPPGSTNTTPLNQKVMASVGGLAAGNGKEDSQAGKPAWMTKKAIEEAQAASARLLDKDFSLSWVGDVCDVSDMFN</sequence>
<dbReference type="InParanoid" id="A0A4V3SJ74"/>
<keyword evidence="3" id="KW-1185">Reference proteome</keyword>
<protein>
    <submittedName>
        <fullName evidence="2">Uncharacterized protein</fullName>
    </submittedName>
</protein>
<feature type="compositionally biased region" description="Low complexity" evidence="1">
    <location>
        <begin position="19"/>
        <end position="30"/>
    </location>
</feature>
<proteinExistence type="predicted"/>
<evidence type="ECO:0000313" key="3">
    <source>
        <dbReference type="Proteomes" id="UP000298138"/>
    </source>
</evidence>
<feature type="region of interest" description="Disordered" evidence="1">
    <location>
        <begin position="1"/>
        <end position="84"/>
    </location>
</feature>
<accession>A0A4V3SJ74</accession>
<feature type="compositionally biased region" description="Pro residues" evidence="1">
    <location>
        <begin position="31"/>
        <end position="51"/>
    </location>
</feature>
<reference evidence="2 3" key="1">
    <citation type="submission" date="2019-04" db="EMBL/GenBank/DDBJ databases">
        <title>Comparative genomics and transcriptomics to analyze fruiting body development in filamentous ascomycetes.</title>
        <authorList>
            <consortium name="DOE Joint Genome Institute"/>
            <person name="Lutkenhaus R."/>
            <person name="Traeger S."/>
            <person name="Breuer J."/>
            <person name="Kuo A."/>
            <person name="Lipzen A."/>
            <person name="Pangilinan J."/>
            <person name="Dilworth D."/>
            <person name="Sandor L."/>
            <person name="Poggeler S."/>
            <person name="Barry K."/>
            <person name="Grigoriev I.V."/>
            <person name="Nowrousian M."/>
        </authorList>
    </citation>
    <scope>NUCLEOTIDE SEQUENCE [LARGE SCALE GENOMIC DNA]</scope>
    <source>
        <strain evidence="2 3">CBS 389.68</strain>
    </source>
</reference>
<feature type="compositionally biased region" description="Low complexity" evidence="1">
    <location>
        <begin position="57"/>
        <end position="68"/>
    </location>
</feature>
<dbReference type="AlphaFoldDB" id="A0A4V3SJ74"/>
<dbReference type="OrthoDB" id="5410980at2759"/>
<name>A0A4V3SJ74_9PEZI</name>
<organism evidence="2 3">
    <name type="scientific">Ascodesmis nigricans</name>
    <dbReference type="NCBI Taxonomy" id="341454"/>
    <lineage>
        <taxon>Eukaryota</taxon>
        <taxon>Fungi</taxon>
        <taxon>Dikarya</taxon>
        <taxon>Ascomycota</taxon>
        <taxon>Pezizomycotina</taxon>
        <taxon>Pezizomycetes</taxon>
        <taxon>Pezizales</taxon>
        <taxon>Ascodesmidaceae</taxon>
        <taxon>Ascodesmis</taxon>
    </lineage>
</organism>
<dbReference type="Proteomes" id="UP000298138">
    <property type="component" value="Unassembled WGS sequence"/>
</dbReference>